<reference evidence="1 2" key="1">
    <citation type="submission" date="2020-02" db="EMBL/GenBank/DDBJ databases">
        <title>Genome analysis of Thermosulfuriphilus ammonigenes ST65T, an anaerobic thermophilic chemolithoautotrophic bacterium isolated from a deep-sea hydrothermal vent.</title>
        <authorList>
            <person name="Slobodkina G."/>
            <person name="Allioux M."/>
            <person name="Merkel A."/>
            <person name="Alain K."/>
            <person name="Jebbar M."/>
            <person name="Slobodkin A."/>
        </authorList>
    </citation>
    <scope>NUCLEOTIDE SEQUENCE [LARGE SCALE GENOMIC DNA]</scope>
    <source>
        <strain evidence="1 2">ST65</strain>
    </source>
</reference>
<dbReference type="Proteomes" id="UP000502179">
    <property type="component" value="Chromosome"/>
</dbReference>
<evidence type="ECO:0000313" key="1">
    <source>
        <dbReference type="EMBL" id="QIJ71724.1"/>
    </source>
</evidence>
<protein>
    <submittedName>
        <fullName evidence="1">Uncharacterized protein</fullName>
    </submittedName>
</protein>
<dbReference type="Gene3D" id="1.10.1130.10">
    <property type="entry name" value="Flavocytochrome C3, Chain A"/>
    <property type="match status" value="1"/>
</dbReference>
<evidence type="ECO:0000313" key="2">
    <source>
        <dbReference type="Proteomes" id="UP000502179"/>
    </source>
</evidence>
<keyword evidence="2" id="KW-1185">Reference proteome</keyword>
<accession>A0A6G7PVL0</accession>
<dbReference type="AlphaFoldDB" id="A0A6G7PVL0"/>
<proteinExistence type="predicted"/>
<gene>
    <name evidence="1" type="ORF">G4V39_05315</name>
</gene>
<dbReference type="SUPFAM" id="SSF48695">
    <property type="entry name" value="Multiheme cytochromes"/>
    <property type="match status" value="2"/>
</dbReference>
<dbReference type="KEGG" id="tav:G4V39_05315"/>
<dbReference type="InterPro" id="IPR036280">
    <property type="entry name" value="Multihaem_cyt_sf"/>
</dbReference>
<dbReference type="EMBL" id="CP048877">
    <property type="protein sequence ID" value="QIJ71724.1"/>
    <property type="molecule type" value="Genomic_DNA"/>
</dbReference>
<dbReference type="RefSeq" id="WP_166031942.1">
    <property type="nucleotide sequence ID" value="NZ_CP048877.1"/>
</dbReference>
<name>A0A6G7PVL0_9BACT</name>
<organism evidence="1 2">
    <name type="scientific">Thermosulfuriphilus ammonigenes</name>
    <dbReference type="NCBI Taxonomy" id="1936021"/>
    <lineage>
        <taxon>Bacteria</taxon>
        <taxon>Pseudomonadati</taxon>
        <taxon>Thermodesulfobacteriota</taxon>
        <taxon>Thermodesulfobacteria</taxon>
        <taxon>Thermodesulfobacteriales</taxon>
        <taxon>Thermodesulfobacteriaceae</taxon>
        <taxon>Thermosulfuriphilus</taxon>
    </lineage>
</organism>
<sequence>MIFFFLLFLALPFSLWAGTYTGSAHGNSSSGVNRDSIQTLGYSVGNCAHCHEMHASIGGTEPSPVGAGPSPLALFALEEKLCFYCHGAVSNNVPSLSRDIETQFNKSYRHPVERSGRHTVSKLEGASSFGASNRHAECADCHNPHTIGYPGTAYHQYNTTNPANNNLVSNLLKGVWGVEPIWPSSAWTVPTSFNELRPTTANPAGGAIKEYQVCLKCHSYYAFGSAENTSTGVTTITNATSEYYLTDQALEFAPANKSGHPVVVTLNNRSGSDSPRALVASSRGARVKSPWTQAVGDQTMWCSDCHGDDASTGPEGPHASNTKYMLADGYTWPIRPDTGKFWTLADVFNDQGNWQTKLLCAKCHPLKVNGRFLNNVHDKDDHYNENYTFGTVSYPGAPCVACHVAVPHGSKRGRLIAYNSDPEPYAALQSDGTKMAVLEGYRKASDPDSYNKRNCYSTINPCRYHKNYQGPYDP</sequence>